<evidence type="ECO:0000313" key="9">
    <source>
        <dbReference type="EMBL" id="OKY78072.1"/>
    </source>
</evidence>
<dbReference type="PROSITE" id="PS51918">
    <property type="entry name" value="RADICAL_SAM"/>
    <property type="match status" value="1"/>
</dbReference>
<keyword evidence="2" id="KW-0004">4Fe-4S</keyword>
<evidence type="ECO:0000256" key="2">
    <source>
        <dbReference type="ARBA" id="ARBA00022485"/>
    </source>
</evidence>
<comment type="cofactor">
    <cofactor evidence="1">
        <name>[4Fe-4S] cluster</name>
        <dbReference type="ChEBI" id="CHEBI:49883"/>
    </cofactor>
</comment>
<dbReference type="InParanoid" id="A0A1Q6DUT1"/>
<keyword evidence="7" id="KW-0411">Iron-sulfur</keyword>
<dbReference type="SFLD" id="SFLDG01067">
    <property type="entry name" value="SPASM/twitch_domain_containing"/>
    <property type="match status" value="1"/>
</dbReference>
<keyword evidence="3" id="KW-0949">S-adenosyl-L-methionine</keyword>
<dbReference type="CDD" id="cd01335">
    <property type="entry name" value="Radical_SAM"/>
    <property type="match status" value="1"/>
</dbReference>
<dbReference type="PANTHER" id="PTHR11228">
    <property type="entry name" value="RADICAL SAM DOMAIN PROTEIN"/>
    <property type="match status" value="1"/>
</dbReference>
<dbReference type="AlphaFoldDB" id="A0A1Q6DUT1"/>
<dbReference type="Pfam" id="PF04055">
    <property type="entry name" value="Radical_SAM"/>
    <property type="match status" value="1"/>
</dbReference>
<dbReference type="PANTHER" id="PTHR11228:SF7">
    <property type="entry name" value="PQQA PEPTIDE CYCLASE"/>
    <property type="match status" value="1"/>
</dbReference>
<accession>A0A1Q6DUT1</accession>
<evidence type="ECO:0000259" key="8">
    <source>
        <dbReference type="PROSITE" id="PS51918"/>
    </source>
</evidence>
<dbReference type="InterPro" id="IPR050377">
    <property type="entry name" value="Radical_SAM_PqqE_MftC-like"/>
</dbReference>
<dbReference type="Gene3D" id="3.20.20.70">
    <property type="entry name" value="Aldolase class I"/>
    <property type="match status" value="1"/>
</dbReference>
<evidence type="ECO:0000256" key="1">
    <source>
        <dbReference type="ARBA" id="ARBA00001966"/>
    </source>
</evidence>
<dbReference type="InterPro" id="IPR013785">
    <property type="entry name" value="Aldolase_TIM"/>
</dbReference>
<keyword evidence="4" id="KW-0479">Metal-binding</keyword>
<dbReference type="InterPro" id="IPR058240">
    <property type="entry name" value="rSAM_sf"/>
</dbReference>
<dbReference type="InterPro" id="IPR000385">
    <property type="entry name" value="MoaA_NifB_PqqE_Fe-S-bd_CS"/>
</dbReference>
<dbReference type="InterPro" id="IPR006638">
    <property type="entry name" value="Elp3/MiaA/NifB-like_rSAM"/>
</dbReference>
<protein>
    <submittedName>
        <fullName evidence="9">Radical SAM superfamily enzyme</fullName>
    </submittedName>
</protein>
<evidence type="ECO:0000256" key="4">
    <source>
        <dbReference type="ARBA" id="ARBA00022723"/>
    </source>
</evidence>
<dbReference type="Proteomes" id="UP000185744">
    <property type="component" value="Unassembled WGS sequence"/>
</dbReference>
<dbReference type="SUPFAM" id="SSF102114">
    <property type="entry name" value="Radical SAM enzymes"/>
    <property type="match status" value="1"/>
</dbReference>
<proteinExistence type="predicted"/>
<dbReference type="SFLD" id="SFLDS00029">
    <property type="entry name" value="Radical_SAM"/>
    <property type="match status" value="1"/>
</dbReference>
<dbReference type="STRING" id="1903181.BTN85_0557"/>
<keyword evidence="5" id="KW-0560">Oxidoreductase</keyword>
<feature type="domain" description="Radical SAM core" evidence="8">
    <location>
        <begin position="17"/>
        <end position="223"/>
    </location>
</feature>
<evidence type="ECO:0000256" key="5">
    <source>
        <dbReference type="ARBA" id="ARBA00023002"/>
    </source>
</evidence>
<dbReference type="PROSITE" id="PS01305">
    <property type="entry name" value="MOAA_NIFB_PQQE"/>
    <property type="match status" value="1"/>
</dbReference>
<dbReference type="SMART" id="SM00729">
    <property type="entry name" value="Elp3"/>
    <property type="match status" value="1"/>
</dbReference>
<dbReference type="InterPro" id="IPR007197">
    <property type="entry name" value="rSAM"/>
</dbReference>
<dbReference type="EMBL" id="MSDW01000001">
    <property type="protein sequence ID" value="OKY78072.1"/>
    <property type="molecule type" value="Genomic_DNA"/>
</dbReference>
<dbReference type="GO" id="GO:0051539">
    <property type="term" value="F:4 iron, 4 sulfur cluster binding"/>
    <property type="evidence" value="ECO:0007669"/>
    <property type="project" value="UniProtKB-KW"/>
</dbReference>
<keyword evidence="10" id="KW-1185">Reference proteome</keyword>
<evidence type="ECO:0000313" key="10">
    <source>
        <dbReference type="Proteomes" id="UP000185744"/>
    </source>
</evidence>
<dbReference type="GO" id="GO:0046872">
    <property type="term" value="F:metal ion binding"/>
    <property type="evidence" value="ECO:0007669"/>
    <property type="project" value="UniProtKB-KW"/>
</dbReference>
<dbReference type="GO" id="GO:0032324">
    <property type="term" value="P:molybdopterin cofactor biosynthetic process"/>
    <property type="evidence" value="ECO:0007669"/>
    <property type="project" value="UniProtKB-ARBA"/>
</dbReference>
<gene>
    <name evidence="9" type="ORF">BTN85_0557</name>
</gene>
<sequence>MNLMKKLFEGIWQYKIKDKPIAMSHQVNSECNLRCPFCSDWREKGDQMDKKEIFDLLDEARKFGIILYNAWSTEPLLRDELPEILEYAHKKNMLTSTVTNGKLLDKRIDELDDLDYLTVSVDGISYNKQIRGIKPSELIKSLKKAKNKDISVSLNCVITNKNLEEVLDVVKFAEKNDLLVSLEPVYKHENVSKETWDQFGIKDKKRYKKLIDNLLKLKEKNYPIINSKTYLKNIKEINNLNNCQNQNTILHIDSDGNIIYCRAKKQKLGNYKDGINNIWDKTKGKREEIAKECNGCHFFGYIESSYMDKLKIEPIYNILKNI</sequence>
<evidence type="ECO:0000256" key="6">
    <source>
        <dbReference type="ARBA" id="ARBA00023004"/>
    </source>
</evidence>
<reference evidence="9" key="1">
    <citation type="submission" date="2016-12" db="EMBL/GenBank/DDBJ databases">
        <title>Discovery of methanogenic haloarchaea.</title>
        <authorList>
            <person name="Sorokin D.Y."/>
            <person name="Makarova K.S."/>
            <person name="Abbas B."/>
            <person name="Ferrer M."/>
            <person name="Golyshin P.N."/>
        </authorList>
    </citation>
    <scope>NUCLEOTIDE SEQUENCE [LARGE SCALE GENOMIC DNA]</scope>
    <source>
        <strain evidence="9">HMET1</strain>
    </source>
</reference>
<dbReference type="GO" id="GO:0016491">
    <property type="term" value="F:oxidoreductase activity"/>
    <property type="evidence" value="ECO:0007669"/>
    <property type="project" value="UniProtKB-KW"/>
</dbReference>
<comment type="caution">
    <text evidence="9">The sequence shown here is derived from an EMBL/GenBank/DDBJ whole genome shotgun (WGS) entry which is preliminary data.</text>
</comment>
<name>A0A1Q6DUT1_METT1</name>
<organism evidence="9 10">
    <name type="scientific">Methanohalarchaeum thermophilum</name>
    <dbReference type="NCBI Taxonomy" id="1903181"/>
    <lineage>
        <taxon>Archaea</taxon>
        <taxon>Methanobacteriati</taxon>
        <taxon>Methanobacteriota</taxon>
        <taxon>Methanonatronarchaeia</taxon>
        <taxon>Methanonatronarchaeales</taxon>
        <taxon>Methanonatronarchaeaceae</taxon>
        <taxon>Candidatus Methanohalarchaeum</taxon>
    </lineage>
</organism>
<keyword evidence="6" id="KW-0408">Iron</keyword>
<evidence type="ECO:0000256" key="3">
    <source>
        <dbReference type="ARBA" id="ARBA00022691"/>
    </source>
</evidence>
<evidence type="ECO:0000256" key="7">
    <source>
        <dbReference type="ARBA" id="ARBA00023014"/>
    </source>
</evidence>